<dbReference type="SUPFAM" id="SSF53756">
    <property type="entry name" value="UDP-Glycosyltransferase/glycogen phosphorylase"/>
    <property type="match status" value="1"/>
</dbReference>
<keyword evidence="6 11" id="KW-0812">Transmembrane</keyword>
<sequence>MINIADFLAENGHNVTIIHAPMNPKTIDNQGKKATVVRPSTYDKKIKDIFDIADKNLKEIWNIDSLWNPYYTLTFISIYNKWLAASCEHIIKEDNLTELIRNEKFDLGIGEAFVPCVFGMFKYYNITKHVAVMSGIPYDTHYNEMGINFPIGQVPSIFAPISENMSFMERLYNTFFYLTSKYLHREGVYLGNDIFNKHAPTYNINLENIFNECIFYISNTDPIINYGVPGSPKMIQLGGFLLKQPSPLNSYFDNLLNKRKKNVIISFGSFAKSINMPKEGLNTLIELFKSFPNVTFIFKYEEENSLFLKNFDNVITTKWLPQYNLLNDKRVSVFIMHGGMNSLLESSRAGVPMLGIPLFYDQPRNAKIIGELKLGRWIDKFQFIKDKNLFINTFRDVLENPLYKKSIKKISEMIRKKPYNEKELFLKYIEFACQFGEIRNFNIGSKKKLLYQYSMIDIYLFIIFSFYGSIYWVYLFLKYIWFFLVHIYYSMYNKYESYKKNKSKEKKQ</sequence>
<dbReference type="FunFam" id="3.40.50.2000:FF:000038">
    <property type="entry name" value="UDP-GlucuronosylTransferase"/>
    <property type="match status" value="1"/>
</dbReference>
<comment type="similarity">
    <text evidence="2">Belongs to the UDP-glycosyltransferase family.</text>
</comment>
<evidence type="ECO:0000256" key="8">
    <source>
        <dbReference type="ARBA" id="ARBA00022989"/>
    </source>
</evidence>
<dbReference type="WormBase" id="SRAE_X000089300">
    <property type="protein sequence ID" value="SRP10772"/>
    <property type="gene ID" value="WBGene00266455"/>
</dbReference>
<evidence type="ECO:0000256" key="1">
    <source>
        <dbReference type="ARBA" id="ARBA00004167"/>
    </source>
</evidence>
<evidence type="ECO:0000313" key="13">
    <source>
        <dbReference type="Proteomes" id="UP000035682"/>
    </source>
</evidence>
<proteinExistence type="inferred from homology"/>
<keyword evidence="4" id="KW-0328">Glycosyltransferase</keyword>
<dbReference type="PANTHER" id="PTHR48043">
    <property type="entry name" value="EG:EG0003.4 PROTEIN-RELATED"/>
    <property type="match status" value="1"/>
</dbReference>
<dbReference type="AlphaFoldDB" id="A0A090LV79"/>
<evidence type="ECO:0000313" key="14">
    <source>
        <dbReference type="WBParaSite" id="SRAE_X000089300.1"/>
    </source>
</evidence>
<name>A0A090LV79_STRRB</name>
<evidence type="ECO:0000256" key="2">
    <source>
        <dbReference type="ARBA" id="ARBA00009995"/>
    </source>
</evidence>
<dbReference type="Proteomes" id="UP000035682">
    <property type="component" value="Unplaced"/>
</dbReference>
<dbReference type="EMBL" id="LN609530">
    <property type="protein sequence ID" value="CEF71569.1"/>
    <property type="molecule type" value="Genomic_DNA"/>
</dbReference>
<dbReference type="WBParaSite" id="SRAE_X000089300.1">
    <property type="protein sequence ID" value="SRAE_X000089300.1"/>
    <property type="gene ID" value="WBGene00266455"/>
</dbReference>
<evidence type="ECO:0000256" key="7">
    <source>
        <dbReference type="ARBA" id="ARBA00022729"/>
    </source>
</evidence>
<evidence type="ECO:0000256" key="5">
    <source>
        <dbReference type="ARBA" id="ARBA00022679"/>
    </source>
</evidence>
<dbReference type="GO" id="GO:0015020">
    <property type="term" value="F:glucuronosyltransferase activity"/>
    <property type="evidence" value="ECO:0007669"/>
    <property type="project" value="UniProtKB-EC"/>
</dbReference>
<evidence type="ECO:0000256" key="6">
    <source>
        <dbReference type="ARBA" id="ARBA00022692"/>
    </source>
</evidence>
<reference evidence="14" key="2">
    <citation type="submission" date="2020-12" db="UniProtKB">
        <authorList>
            <consortium name="WormBaseParasite"/>
        </authorList>
    </citation>
    <scope>IDENTIFICATION</scope>
</reference>
<evidence type="ECO:0000313" key="12">
    <source>
        <dbReference type="EMBL" id="CEF71569.1"/>
    </source>
</evidence>
<keyword evidence="7" id="KW-0732">Signal</keyword>
<dbReference type="PANTHER" id="PTHR48043:SF23">
    <property type="entry name" value="UDP-GLUCURONOSYLTRANSFERASE"/>
    <property type="match status" value="1"/>
</dbReference>
<comment type="catalytic activity">
    <reaction evidence="10">
        <text>glucuronate acceptor + UDP-alpha-D-glucuronate = acceptor beta-D-glucuronoside + UDP + H(+)</text>
        <dbReference type="Rhea" id="RHEA:21032"/>
        <dbReference type="ChEBI" id="CHEBI:15378"/>
        <dbReference type="ChEBI" id="CHEBI:58052"/>
        <dbReference type="ChEBI" id="CHEBI:58223"/>
        <dbReference type="ChEBI" id="CHEBI:132367"/>
        <dbReference type="ChEBI" id="CHEBI:132368"/>
        <dbReference type="EC" id="2.4.1.17"/>
    </reaction>
</comment>
<dbReference type="GeneID" id="36383949"/>
<dbReference type="InterPro" id="IPR050271">
    <property type="entry name" value="UDP-glycosyltransferase"/>
</dbReference>
<dbReference type="Gene3D" id="3.40.50.2000">
    <property type="entry name" value="Glycogen Phosphorylase B"/>
    <property type="match status" value="1"/>
</dbReference>
<protein>
    <recommendedName>
        <fullName evidence="3">glucuronosyltransferase</fullName>
        <ecNumber evidence="3">2.4.1.17</ecNumber>
    </recommendedName>
</protein>
<comment type="subcellular location">
    <subcellularLocation>
        <location evidence="1">Membrane</location>
        <topology evidence="1">Single-pass membrane protein</topology>
    </subcellularLocation>
</comment>
<keyword evidence="8 11" id="KW-1133">Transmembrane helix</keyword>
<evidence type="ECO:0000256" key="10">
    <source>
        <dbReference type="ARBA" id="ARBA00047475"/>
    </source>
</evidence>
<dbReference type="CTD" id="36383949"/>
<evidence type="ECO:0000313" key="15">
    <source>
        <dbReference type="WormBase" id="SRAE_X000089300"/>
    </source>
</evidence>
<organism evidence="12">
    <name type="scientific">Strongyloides ratti</name>
    <name type="common">Parasitic roundworm</name>
    <dbReference type="NCBI Taxonomy" id="34506"/>
    <lineage>
        <taxon>Eukaryota</taxon>
        <taxon>Metazoa</taxon>
        <taxon>Ecdysozoa</taxon>
        <taxon>Nematoda</taxon>
        <taxon>Chromadorea</taxon>
        <taxon>Rhabditida</taxon>
        <taxon>Tylenchina</taxon>
        <taxon>Panagrolaimomorpha</taxon>
        <taxon>Strongyloidoidea</taxon>
        <taxon>Strongyloididae</taxon>
        <taxon>Strongyloides</taxon>
    </lineage>
</organism>
<dbReference type="CDD" id="cd03784">
    <property type="entry name" value="GT1_Gtf-like"/>
    <property type="match status" value="1"/>
</dbReference>
<dbReference type="OrthoDB" id="5835829at2759"/>
<dbReference type="OMA" id="DARHEVH"/>
<gene>
    <name evidence="12 14 15" type="ORF">SRAE_X000089300</name>
</gene>
<keyword evidence="9 11" id="KW-0472">Membrane</keyword>
<dbReference type="Pfam" id="PF00201">
    <property type="entry name" value="UDPGT"/>
    <property type="match status" value="1"/>
</dbReference>
<keyword evidence="5 12" id="KW-0808">Transferase</keyword>
<evidence type="ECO:0000256" key="9">
    <source>
        <dbReference type="ARBA" id="ARBA00023136"/>
    </source>
</evidence>
<evidence type="ECO:0000256" key="11">
    <source>
        <dbReference type="SAM" id="Phobius"/>
    </source>
</evidence>
<reference evidence="12 13" key="1">
    <citation type="submission" date="2014-09" db="EMBL/GenBank/DDBJ databases">
        <authorList>
            <person name="Martin A.A."/>
        </authorList>
    </citation>
    <scope>NUCLEOTIDE SEQUENCE</scope>
    <source>
        <strain evidence="13">ED321</strain>
        <strain evidence="12">ED321 Heterogonic</strain>
    </source>
</reference>
<feature type="transmembrane region" description="Helical" evidence="11">
    <location>
        <begin position="473"/>
        <end position="492"/>
    </location>
</feature>
<dbReference type="InterPro" id="IPR002213">
    <property type="entry name" value="UDP_glucos_trans"/>
</dbReference>
<accession>A0A090LV79</accession>
<dbReference type="EC" id="2.4.1.17" evidence="3"/>
<dbReference type="RefSeq" id="XP_024510765.1">
    <property type="nucleotide sequence ID" value="XM_024645292.1"/>
</dbReference>
<dbReference type="GO" id="GO:0016020">
    <property type="term" value="C:membrane"/>
    <property type="evidence" value="ECO:0007669"/>
    <property type="project" value="UniProtKB-SubCell"/>
</dbReference>
<keyword evidence="13" id="KW-1185">Reference proteome</keyword>
<evidence type="ECO:0000256" key="4">
    <source>
        <dbReference type="ARBA" id="ARBA00022676"/>
    </source>
</evidence>
<evidence type="ECO:0000256" key="3">
    <source>
        <dbReference type="ARBA" id="ARBA00012544"/>
    </source>
</evidence>
<dbReference type="STRING" id="34506.A0A090LV79"/>